<protein>
    <submittedName>
        <fullName evidence="1">Uncharacterized protein</fullName>
    </submittedName>
</protein>
<gene>
    <name evidence="1" type="ORF">CEXT_402051</name>
</gene>
<evidence type="ECO:0000313" key="1">
    <source>
        <dbReference type="EMBL" id="GIY77639.1"/>
    </source>
</evidence>
<proteinExistence type="predicted"/>
<evidence type="ECO:0000313" key="2">
    <source>
        <dbReference type="Proteomes" id="UP001054945"/>
    </source>
</evidence>
<dbReference type="EMBL" id="BPLR01015657">
    <property type="protein sequence ID" value="GIY77639.1"/>
    <property type="molecule type" value="Genomic_DNA"/>
</dbReference>
<reference evidence="1 2" key="1">
    <citation type="submission" date="2021-06" db="EMBL/GenBank/DDBJ databases">
        <title>Caerostris extrusa draft genome.</title>
        <authorList>
            <person name="Kono N."/>
            <person name="Arakawa K."/>
        </authorList>
    </citation>
    <scope>NUCLEOTIDE SEQUENCE [LARGE SCALE GENOMIC DNA]</scope>
</reference>
<dbReference type="Proteomes" id="UP001054945">
    <property type="component" value="Unassembled WGS sequence"/>
</dbReference>
<organism evidence="1 2">
    <name type="scientific">Caerostris extrusa</name>
    <name type="common">Bark spider</name>
    <name type="synonym">Caerostris bankana</name>
    <dbReference type="NCBI Taxonomy" id="172846"/>
    <lineage>
        <taxon>Eukaryota</taxon>
        <taxon>Metazoa</taxon>
        <taxon>Ecdysozoa</taxon>
        <taxon>Arthropoda</taxon>
        <taxon>Chelicerata</taxon>
        <taxon>Arachnida</taxon>
        <taxon>Araneae</taxon>
        <taxon>Araneomorphae</taxon>
        <taxon>Entelegynae</taxon>
        <taxon>Araneoidea</taxon>
        <taxon>Araneidae</taxon>
        <taxon>Caerostris</taxon>
    </lineage>
</organism>
<name>A0AAV4W6U2_CAEEX</name>
<sequence>MGTWIGENEFLEHGTISGDMNLHPVPFYKADDLTRCKSTKSIYDRTFSHNFLNYYKWKSYLPRLSAHTPRHPITSQRLLLSIDLRCCRSPSFAFMEQNSPGRSLKISPAIRRAGEMANIALDFITRLESPALLLWEASSNYF</sequence>
<comment type="caution">
    <text evidence="1">The sequence shown here is derived from an EMBL/GenBank/DDBJ whole genome shotgun (WGS) entry which is preliminary data.</text>
</comment>
<accession>A0AAV4W6U2</accession>
<keyword evidence="2" id="KW-1185">Reference proteome</keyword>
<dbReference type="AlphaFoldDB" id="A0AAV4W6U2"/>